<feature type="region of interest" description="Disordered" evidence="1">
    <location>
        <begin position="126"/>
        <end position="150"/>
    </location>
</feature>
<gene>
    <name evidence="2" type="ORF">CU098_000776</name>
</gene>
<feature type="compositionally biased region" description="Polar residues" evidence="1">
    <location>
        <begin position="10"/>
        <end position="26"/>
    </location>
</feature>
<feature type="compositionally biased region" description="Low complexity" evidence="1">
    <location>
        <begin position="203"/>
        <end position="216"/>
    </location>
</feature>
<dbReference type="EMBL" id="PJQM01006903">
    <property type="protein sequence ID" value="RCH78923.1"/>
    <property type="molecule type" value="Genomic_DNA"/>
</dbReference>
<dbReference type="AlphaFoldDB" id="A0A367IMQ6"/>
<feature type="compositionally biased region" description="Low complexity" evidence="1">
    <location>
        <begin position="139"/>
        <end position="150"/>
    </location>
</feature>
<organism evidence="2 3">
    <name type="scientific">Rhizopus stolonifer</name>
    <name type="common">Rhizopus nigricans</name>
    <dbReference type="NCBI Taxonomy" id="4846"/>
    <lineage>
        <taxon>Eukaryota</taxon>
        <taxon>Fungi</taxon>
        <taxon>Fungi incertae sedis</taxon>
        <taxon>Mucoromycota</taxon>
        <taxon>Mucoromycotina</taxon>
        <taxon>Mucoromycetes</taxon>
        <taxon>Mucorales</taxon>
        <taxon>Mucorineae</taxon>
        <taxon>Rhizopodaceae</taxon>
        <taxon>Rhizopus</taxon>
    </lineage>
</organism>
<proteinExistence type="predicted"/>
<feature type="region of interest" description="Disordered" evidence="1">
    <location>
        <begin position="186"/>
        <end position="220"/>
    </location>
</feature>
<evidence type="ECO:0000313" key="3">
    <source>
        <dbReference type="Proteomes" id="UP000253551"/>
    </source>
</evidence>
<feature type="region of interest" description="Disordered" evidence="1">
    <location>
        <begin position="1"/>
        <end position="26"/>
    </location>
</feature>
<dbReference type="OrthoDB" id="2290998at2759"/>
<dbReference type="STRING" id="4846.A0A367IMQ6"/>
<sequence>MSIGPHRSSYGFSTIPSTPNSLPRQHMMNTPAFQQVMTLVPLPNSSLNTQSSNHSSSSNSSNGVSTPRQTGAGGNAQTMYCDNCQTFRHISFFQDKTFKYSVCRLCDEREMQKRIVNKERYEQYEEQQKNLKQSRYPIPQSSYSQATTSSFTSQAPPIFATHLSTSSPPQTSSSAQLSIQLPQMPITLGGNNSANLPPPPNLATPTSSNSSSHPSPQMNASSNMILDEFVQELRKHVDFDRKLFHLNIQPLIEELGPSAGFSQIGRGICEKVLEGTRFNF</sequence>
<reference evidence="2 3" key="1">
    <citation type="journal article" date="2018" name="G3 (Bethesda)">
        <title>Phylogenetic and Phylogenomic Definition of Rhizopus Species.</title>
        <authorList>
            <person name="Gryganskyi A.P."/>
            <person name="Golan J."/>
            <person name="Dolatabadi S."/>
            <person name="Mondo S."/>
            <person name="Robb S."/>
            <person name="Idnurm A."/>
            <person name="Muszewska A."/>
            <person name="Steczkiewicz K."/>
            <person name="Masonjones S."/>
            <person name="Liao H.L."/>
            <person name="Gajdeczka M.T."/>
            <person name="Anike F."/>
            <person name="Vuek A."/>
            <person name="Anishchenko I.M."/>
            <person name="Voigt K."/>
            <person name="de Hoog G.S."/>
            <person name="Smith M.E."/>
            <person name="Heitman J."/>
            <person name="Vilgalys R."/>
            <person name="Stajich J.E."/>
        </authorList>
    </citation>
    <scope>NUCLEOTIDE SEQUENCE [LARGE SCALE GENOMIC DNA]</scope>
    <source>
        <strain evidence="2 3">LSU 92-RS-03</strain>
    </source>
</reference>
<feature type="compositionally biased region" description="Low complexity" evidence="1">
    <location>
        <begin position="44"/>
        <end position="65"/>
    </location>
</feature>
<feature type="region of interest" description="Disordered" evidence="1">
    <location>
        <begin position="43"/>
        <end position="73"/>
    </location>
</feature>
<feature type="non-terminal residue" evidence="2">
    <location>
        <position position="280"/>
    </location>
</feature>
<keyword evidence="3" id="KW-1185">Reference proteome</keyword>
<dbReference type="Proteomes" id="UP000253551">
    <property type="component" value="Unassembled WGS sequence"/>
</dbReference>
<comment type="caution">
    <text evidence="2">The sequence shown here is derived from an EMBL/GenBank/DDBJ whole genome shotgun (WGS) entry which is preliminary data.</text>
</comment>
<protein>
    <submittedName>
        <fullName evidence="2">Uncharacterized protein</fullName>
    </submittedName>
</protein>
<evidence type="ECO:0000256" key="1">
    <source>
        <dbReference type="SAM" id="MobiDB-lite"/>
    </source>
</evidence>
<accession>A0A367IMQ6</accession>
<evidence type="ECO:0000313" key="2">
    <source>
        <dbReference type="EMBL" id="RCH78923.1"/>
    </source>
</evidence>
<name>A0A367IMQ6_RHIST</name>